<reference evidence="8 9" key="1">
    <citation type="submission" date="2020-02" db="EMBL/GenBank/DDBJ databases">
        <title>Draft genome sequence of Haematococcus lacustris strain NIES-144.</title>
        <authorList>
            <person name="Morimoto D."/>
            <person name="Nakagawa S."/>
            <person name="Yoshida T."/>
            <person name="Sawayama S."/>
        </authorList>
    </citation>
    <scope>NUCLEOTIDE SEQUENCE [LARGE SCALE GENOMIC DNA]</scope>
    <source>
        <strain evidence="8 9">NIES-144</strain>
    </source>
</reference>
<comment type="catalytic activity">
    <reaction evidence="6">
        <text>all-trans-zeaxanthin + 2 O2 = 4,9-dimethyldodeca-2,4,6,8,10-pentaenedial + 2 (3R)-hydroxy-beta-ionone</text>
        <dbReference type="Rhea" id="RHEA:26393"/>
        <dbReference type="ChEBI" id="CHEBI:15379"/>
        <dbReference type="ChEBI" id="CHEBI:27547"/>
        <dbReference type="ChEBI" id="CHEBI:53171"/>
        <dbReference type="ChEBI" id="CHEBI:53173"/>
        <dbReference type="EC" id="1.14.99.n4"/>
    </reaction>
</comment>
<organism evidence="8 9">
    <name type="scientific">Haematococcus lacustris</name>
    <name type="common">Green alga</name>
    <name type="synonym">Haematococcus pluvialis</name>
    <dbReference type="NCBI Taxonomy" id="44745"/>
    <lineage>
        <taxon>Eukaryota</taxon>
        <taxon>Viridiplantae</taxon>
        <taxon>Chlorophyta</taxon>
        <taxon>core chlorophytes</taxon>
        <taxon>Chlorophyceae</taxon>
        <taxon>CS clade</taxon>
        <taxon>Chlamydomonadales</taxon>
        <taxon>Haematococcaceae</taxon>
        <taxon>Haematococcus</taxon>
    </lineage>
</organism>
<keyword evidence="3" id="KW-0560">Oxidoreductase</keyword>
<dbReference type="GO" id="GO:0016121">
    <property type="term" value="P:carotene catabolic process"/>
    <property type="evidence" value="ECO:0007669"/>
    <property type="project" value="TreeGrafter"/>
</dbReference>
<comment type="caution">
    <text evidence="8">The sequence shown here is derived from an EMBL/GenBank/DDBJ whole genome shotgun (WGS) entry which is preliminary data.</text>
</comment>
<dbReference type="Proteomes" id="UP000485058">
    <property type="component" value="Unassembled WGS sequence"/>
</dbReference>
<comment type="similarity">
    <text evidence="1">Belongs to the carotenoid oxygenase family.</text>
</comment>
<dbReference type="EMBL" id="BLLF01002924">
    <property type="protein sequence ID" value="GFH25800.1"/>
    <property type="molecule type" value="Genomic_DNA"/>
</dbReference>
<comment type="cofactor">
    <cofactor evidence="7">
        <name>Fe(2+)</name>
        <dbReference type="ChEBI" id="CHEBI:29033"/>
    </cofactor>
    <text evidence="7">Binds 1 Fe(2+) ion per subunit.</text>
</comment>
<feature type="binding site" evidence="7">
    <location>
        <position position="32"/>
    </location>
    <ligand>
        <name>Fe cation</name>
        <dbReference type="ChEBI" id="CHEBI:24875"/>
        <note>catalytic</note>
    </ligand>
</feature>
<evidence type="ECO:0000313" key="8">
    <source>
        <dbReference type="EMBL" id="GFH25800.1"/>
    </source>
</evidence>
<dbReference type="InterPro" id="IPR004294">
    <property type="entry name" value="Carotenoid_Oase"/>
</dbReference>
<evidence type="ECO:0000256" key="5">
    <source>
        <dbReference type="ARBA" id="ARBA00039084"/>
    </source>
</evidence>
<dbReference type="AlphaFoldDB" id="A0A699ZXF3"/>
<sequence>MAAFVHPQASTLDRRLLPVEQMQGGGDAFTAHPHVDPATNRLLTFTYRIKPGAINPLDTETEFRFWEIDPQWNVVACKTWQMPDYGFMHDFAFTENYYILFQGPVETDQLPYLLGQTCAASTVRWKPGTPTSIYVIPRPGSQAEREGEGVRRAQLSPPLFVFHHCNAYE</sequence>
<evidence type="ECO:0000256" key="7">
    <source>
        <dbReference type="PIRSR" id="PIRSR604294-1"/>
    </source>
</evidence>
<proteinExistence type="inferred from homology"/>
<dbReference type="PANTHER" id="PTHR10543:SF89">
    <property type="entry name" value="CAROTENOID 9,10(9',10')-CLEAVAGE DIOXYGENASE 1"/>
    <property type="match status" value="1"/>
</dbReference>
<dbReference type="GO" id="GO:0046872">
    <property type="term" value="F:metal ion binding"/>
    <property type="evidence" value="ECO:0007669"/>
    <property type="project" value="UniProtKB-KW"/>
</dbReference>
<keyword evidence="2 7" id="KW-0479">Metal-binding</keyword>
<evidence type="ECO:0000256" key="1">
    <source>
        <dbReference type="ARBA" id="ARBA00006787"/>
    </source>
</evidence>
<evidence type="ECO:0000313" key="9">
    <source>
        <dbReference type="Proteomes" id="UP000485058"/>
    </source>
</evidence>
<dbReference type="Pfam" id="PF03055">
    <property type="entry name" value="RPE65"/>
    <property type="match status" value="1"/>
</dbReference>
<feature type="binding site" evidence="7">
    <location>
        <position position="89"/>
    </location>
    <ligand>
        <name>Fe cation</name>
        <dbReference type="ChEBI" id="CHEBI:24875"/>
        <note>catalytic</note>
    </ligand>
</feature>
<evidence type="ECO:0000256" key="4">
    <source>
        <dbReference type="ARBA" id="ARBA00023004"/>
    </source>
</evidence>
<dbReference type="GO" id="GO:0010436">
    <property type="term" value="F:carotenoid dioxygenase activity"/>
    <property type="evidence" value="ECO:0007669"/>
    <property type="project" value="TreeGrafter"/>
</dbReference>
<keyword evidence="4 7" id="KW-0408">Iron</keyword>
<evidence type="ECO:0000256" key="6">
    <source>
        <dbReference type="ARBA" id="ARBA00048709"/>
    </source>
</evidence>
<evidence type="ECO:0000256" key="3">
    <source>
        <dbReference type="ARBA" id="ARBA00023002"/>
    </source>
</evidence>
<feature type="binding site" evidence="7">
    <location>
        <position position="163"/>
    </location>
    <ligand>
        <name>Fe cation</name>
        <dbReference type="ChEBI" id="CHEBI:24875"/>
        <note>catalytic</note>
    </ligand>
</feature>
<protein>
    <recommendedName>
        <fullName evidence="5">carotenoid 9,10-dioxygenase</fullName>
        <ecNumber evidence="5">1.14.99.n4</ecNumber>
    </recommendedName>
</protein>
<feature type="non-terminal residue" evidence="8">
    <location>
        <position position="169"/>
    </location>
</feature>
<name>A0A699ZXF3_HAELA</name>
<dbReference type="PANTHER" id="PTHR10543">
    <property type="entry name" value="BETA-CAROTENE DIOXYGENASE"/>
    <property type="match status" value="1"/>
</dbReference>
<accession>A0A699ZXF3</accession>
<dbReference type="EC" id="1.14.99.n4" evidence="5"/>
<keyword evidence="9" id="KW-1185">Reference proteome</keyword>
<gene>
    <name evidence="8" type="ORF">HaLaN_23826</name>
</gene>
<evidence type="ECO:0000256" key="2">
    <source>
        <dbReference type="ARBA" id="ARBA00022723"/>
    </source>
</evidence>